<proteinExistence type="predicted"/>
<dbReference type="SFLD" id="SFLDG01067">
    <property type="entry name" value="SPASM/twitch_domain_containing"/>
    <property type="match status" value="1"/>
</dbReference>
<dbReference type="GO" id="GO:0051536">
    <property type="term" value="F:iron-sulfur cluster binding"/>
    <property type="evidence" value="ECO:0007669"/>
    <property type="project" value="UniProtKB-KW"/>
</dbReference>
<dbReference type="GO" id="GO:0046872">
    <property type="term" value="F:metal ion binding"/>
    <property type="evidence" value="ECO:0007669"/>
    <property type="project" value="UniProtKB-KW"/>
</dbReference>
<protein>
    <submittedName>
        <fullName evidence="6">Putative Fe-S oxidoreductase</fullName>
    </submittedName>
</protein>
<dbReference type="Pfam" id="PF04055">
    <property type="entry name" value="Radical_SAM"/>
    <property type="match status" value="1"/>
</dbReference>
<feature type="domain" description="Radical SAM core" evidence="5">
    <location>
        <begin position="59"/>
        <end position="268"/>
    </location>
</feature>
<dbReference type="GO" id="GO:0003824">
    <property type="term" value="F:catalytic activity"/>
    <property type="evidence" value="ECO:0007669"/>
    <property type="project" value="InterPro"/>
</dbReference>
<name>S0FW24_RUMCE</name>
<dbReference type="PANTHER" id="PTHR43524:SF1">
    <property type="entry name" value="RADICAL SAM SUPERFAMILY PROTEIN"/>
    <property type="match status" value="1"/>
</dbReference>
<reference evidence="6 7" key="1">
    <citation type="journal article" date="2013" name="Genome Announc.">
        <title>Draft Genome Sequence of the Cellulolytic, Mesophilic, Anaerobic Bacterium Clostridium termitidis Strain CT1112 (DSM 5398).</title>
        <authorList>
            <person name="Lal S."/>
            <person name="Ramachandran U."/>
            <person name="Zhang X."/>
            <person name="Munir R."/>
            <person name="Sparling R."/>
            <person name="Levin D.B."/>
        </authorList>
    </citation>
    <scope>NUCLEOTIDE SEQUENCE [LARGE SCALE GENOMIC DNA]</scope>
    <source>
        <strain evidence="6 7">CT1112</strain>
    </source>
</reference>
<evidence type="ECO:0000256" key="4">
    <source>
        <dbReference type="ARBA" id="ARBA00023014"/>
    </source>
</evidence>
<dbReference type="PROSITE" id="PS51918">
    <property type="entry name" value="RADICAL_SAM"/>
    <property type="match status" value="1"/>
</dbReference>
<dbReference type="Proteomes" id="UP000014155">
    <property type="component" value="Unassembled WGS sequence"/>
</dbReference>
<dbReference type="InterPro" id="IPR007197">
    <property type="entry name" value="rSAM"/>
</dbReference>
<evidence type="ECO:0000256" key="2">
    <source>
        <dbReference type="ARBA" id="ARBA00022723"/>
    </source>
</evidence>
<evidence type="ECO:0000256" key="3">
    <source>
        <dbReference type="ARBA" id="ARBA00023004"/>
    </source>
</evidence>
<comment type="caution">
    <text evidence="6">The sequence shown here is derived from an EMBL/GenBank/DDBJ whole genome shotgun (WGS) entry which is preliminary data.</text>
</comment>
<dbReference type="PATRIC" id="fig|1195236.3.peg.1698"/>
<keyword evidence="4" id="KW-0411">Iron-sulfur</keyword>
<keyword evidence="2" id="KW-0479">Metal-binding</keyword>
<dbReference type="CDD" id="cd01335">
    <property type="entry name" value="Radical_SAM"/>
    <property type="match status" value="1"/>
</dbReference>
<accession>S0FW24</accession>
<dbReference type="STRING" id="1195236.CTER_1380"/>
<evidence type="ECO:0000313" key="7">
    <source>
        <dbReference type="Proteomes" id="UP000014155"/>
    </source>
</evidence>
<gene>
    <name evidence="6" type="ORF">CTER_1380</name>
</gene>
<dbReference type="PANTHER" id="PTHR43524">
    <property type="entry name" value="RADICAL SAM SUPERFAMILY PROTEIN"/>
    <property type="match status" value="1"/>
</dbReference>
<dbReference type="Gene3D" id="3.20.20.70">
    <property type="entry name" value="Aldolase class I"/>
    <property type="match status" value="1"/>
</dbReference>
<dbReference type="AlphaFoldDB" id="S0FW24"/>
<sequence>MEKENFVLSDYMGSRIGNVVKGAIKSSFTNPKEAVIIMKYLMTSKNAKMKRDNFEKNGEHIPSFLIASITNNCNLYCKGCYARANHSCGEHMEDSQMSGEQWNNIFTQAEELGVLFILLAGGEPLLRRDVIKLAAKHDRLLFPVFTNGTMIDEEYLKLFDKKRNVVPVLSIEGGRQQTDDRRGAGTYDTLVALMDSLKAKGILFGASVTVTTENIGTVTSTAFAEMLFSRGCRALLYVEYVPVDKQTKHLAPTAADRAVLEQSKESLRSAFDEMIFISFPGDEQYAGGCLAAGKSFFHVNSNSGAEPCPFSPYSDISLKEHSLLESIHSQFFRRLKDSGLLDGEHEGGCLLFEREAELKNLLVSCKSV</sequence>
<dbReference type="eggNOG" id="COG0535">
    <property type="taxonomic scope" value="Bacteria"/>
</dbReference>
<keyword evidence="7" id="KW-1185">Reference proteome</keyword>
<dbReference type="SUPFAM" id="SSF102114">
    <property type="entry name" value="Radical SAM enzymes"/>
    <property type="match status" value="1"/>
</dbReference>
<organism evidence="6 7">
    <name type="scientific">Ruminiclostridium cellobioparum subsp. termitidis CT1112</name>
    <dbReference type="NCBI Taxonomy" id="1195236"/>
    <lineage>
        <taxon>Bacteria</taxon>
        <taxon>Bacillati</taxon>
        <taxon>Bacillota</taxon>
        <taxon>Clostridia</taxon>
        <taxon>Eubacteriales</taxon>
        <taxon>Oscillospiraceae</taxon>
        <taxon>Ruminiclostridium</taxon>
    </lineage>
</organism>
<keyword evidence="1" id="KW-0949">S-adenosyl-L-methionine</keyword>
<dbReference type="InterPro" id="IPR013785">
    <property type="entry name" value="Aldolase_TIM"/>
</dbReference>
<evidence type="ECO:0000259" key="5">
    <source>
        <dbReference type="PROSITE" id="PS51918"/>
    </source>
</evidence>
<keyword evidence="3" id="KW-0408">Iron</keyword>
<dbReference type="RefSeq" id="WP_004625028.1">
    <property type="nucleotide sequence ID" value="NZ_AORV01000026.1"/>
</dbReference>
<evidence type="ECO:0000313" key="6">
    <source>
        <dbReference type="EMBL" id="EMS72763.1"/>
    </source>
</evidence>
<dbReference type="InterPro" id="IPR058240">
    <property type="entry name" value="rSAM_sf"/>
</dbReference>
<dbReference type="EMBL" id="AORV01000026">
    <property type="protein sequence ID" value="EMS72763.1"/>
    <property type="molecule type" value="Genomic_DNA"/>
</dbReference>
<dbReference type="SFLD" id="SFLDS00029">
    <property type="entry name" value="Radical_SAM"/>
    <property type="match status" value="1"/>
</dbReference>
<evidence type="ECO:0000256" key="1">
    <source>
        <dbReference type="ARBA" id="ARBA00022691"/>
    </source>
</evidence>